<accession>A0ABN7XKX3</accession>
<gene>
    <name evidence="1" type="ORF">GMARGA_LOCUS44516</name>
</gene>
<comment type="caution">
    <text evidence="1">The sequence shown here is derived from an EMBL/GenBank/DDBJ whole genome shotgun (WGS) entry which is preliminary data.</text>
</comment>
<reference evidence="1 2" key="1">
    <citation type="submission" date="2021-06" db="EMBL/GenBank/DDBJ databases">
        <authorList>
            <person name="Kallberg Y."/>
            <person name="Tangrot J."/>
            <person name="Rosling A."/>
        </authorList>
    </citation>
    <scope>NUCLEOTIDE SEQUENCE [LARGE SCALE GENOMIC DNA]</scope>
    <source>
        <strain evidence="1 2">120-4 pot B 10/14</strain>
    </source>
</reference>
<proteinExistence type="predicted"/>
<feature type="non-terminal residue" evidence="1">
    <location>
        <position position="1"/>
    </location>
</feature>
<organism evidence="1 2">
    <name type="scientific">Gigaspora margarita</name>
    <dbReference type="NCBI Taxonomy" id="4874"/>
    <lineage>
        <taxon>Eukaryota</taxon>
        <taxon>Fungi</taxon>
        <taxon>Fungi incertae sedis</taxon>
        <taxon>Mucoromycota</taxon>
        <taxon>Glomeromycotina</taxon>
        <taxon>Glomeromycetes</taxon>
        <taxon>Diversisporales</taxon>
        <taxon>Gigasporaceae</taxon>
        <taxon>Gigaspora</taxon>
    </lineage>
</organism>
<sequence length="40" mass="4946">IFGQYEIIELPKFNEKYKEINEIKILVKKINHLNHEDFEK</sequence>
<dbReference type="EMBL" id="CAJVQB010152142">
    <property type="protein sequence ID" value="CAG8855695.1"/>
    <property type="molecule type" value="Genomic_DNA"/>
</dbReference>
<feature type="non-terminal residue" evidence="1">
    <location>
        <position position="40"/>
    </location>
</feature>
<keyword evidence="2" id="KW-1185">Reference proteome</keyword>
<dbReference type="Proteomes" id="UP000789901">
    <property type="component" value="Unassembled WGS sequence"/>
</dbReference>
<evidence type="ECO:0000313" key="1">
    <source>
        <dbReference type="EMBL" id="CAG8855695.1"/>
    </source>
</evidence>
<evidence type="ECO:0000313" key="2">
    <source>
        <dbReference type="Proteomes" id="UP000789901"/>
    </source>
</evidence>
<name>A0ABN7XKX3_GIGMA</name>
<protein>
    <submittedName>
        <fullName evidence="1">16026_t:CDS:1</fullName>
    </submittedName>
</protein>